<sequence>MKSLASALSNHLQQENTKLTTCWRVTRTDGLVQGFTSGDRLLTIDGVDYLASTGFSASAFAQDNSLAVRNLELNSALSDDSISEADLVGGRYDYAKVDIFLVNWENPPTTLSVDPPNHILMISGFLGEVSLTDVRYTAEIRSFAQLLQQKIGTLTTQSCRAVFGDSKCTKDLTTLTDNLTVISVTNNRQFTVSSSRADGFFELGEVTFTSGENNGFKSMVLSFIGNQIQLFEPMPYDVLVGTTLQAVAGCAKTVEACRNYSNILNYQGEPHIPGEDRFLGGFEG</sequence>
<dbReference type="RefSeq" id="WP_190908603.1">
    <property type="nucleotide sequence ID" value="NZ_JACJTQ010000048.1"/>
</dbReference>
<dbReference type="Pfam" id="PF09356">
    <property type="entry name" value="Phage_BR0599"/>
    <property type="match status" value="1"/>
</dbReference>
<reference evidence="2 3" key="1">
    <citation type="journal article" date="2020" name="ISME J.">
        <title>Comparative genomics reveals insights into cyanobacterial evolution and habitat adaptation.</title>
        <authorList>
            <person name="Chen M.Y."/>
            <person name="Teng W.K."/>
            <person name="Zhao L."/>
            <person name="Hu C.X."/>
            <person name="Zhou Y.K."/>
            <person name="Han B.P."/>
            <person name="Song L.R."/>
            <person name="Shu W.S."/>
        </authorList>
    </citation>
    <scope>NUCLEOTIDE SEQUENCE [LARGE SCALE GENOMIC DNA]</scope>
    <source>
        <strain evidence="2 3">FACHB-362</strain>
    </source>
</reference>
<dbReference type="Pfam" id="PF09931">
    <property type="entry name" value="Phage_phiJL001_Gp84_N"/>
    <property type="match status" value="1"/>
</dbReference>
<dbReference type="EMBL" id="JACJTQ010000048">
    <property type="protein sequence ID" value="MBD2694437.1"/>
    <property type="molecule type" value="Genomic_DNA"/>
</dbReference>
<protein>
    <submittedName>
        <fullName evidence="2">DUF2163 domain-containing protein</fullName>
    </submittedName>
</protein>
<proteinExistence type="predicted"/>
<evidence type="ECO:0000259" key="1">
    <source>
        <dbReference type="Pfam" id="PF09356"/>
    </source>
</evidence>
<evidence type="ECO:0000313" key="3">
    <source>
        <dbReference type="Proteomes" id="UP000660381"/>
    </source>
</evidence>
<name>A0ABR8JAE3_9NOST</name>
<accession>A0ABR8JAE3</accession>
<comment type="caution">
    <text evidence="2">The sequence shown here is derived from an EMBL/GenBank/DDBJ whole genome shotgun (WGS) entry which is preliminary data.</text>
</comment>
<dbReference type="Proteomes" id="UP000660381">
    <property type="component" value="Unassembled WGS sequence"/>
</dbReference>
<evidence type="ECO:0000313" key="2">
    <source>
        <dbReference type="EMBL" id="MBD2694437.1"/>
    </source>
</evidence>
<dbReference type="InterPro" id="IPR011928">
    <property type="entry name" value="Phage_phiJL001_Gp84"/>
</dbReference>
<keyword evidence="3" id="KW-1185">Reference proteome</keyword>
<organism evidence="2 3">
    <name type="scientific">Anabaena catenula FACHB-362</name>
    <dbReference type="NCBI Taxonomy" id="2692877"/>
    <lineage>
        <taxon>Bacteria</taxon>
        <taxon>Bacillati</taxon>
        <taxon>Cyanobacteriota</taxon>
        <taxon>Cyanophyceae</taxon>
        <taxon>Nostocales</taxon>
        <taxon>Nostocaceae</taxon>
        <taxon>Anabaena</taxon>
    </lineage>
</organism>
<gene>
    <name evidence="2" type="ORF">H6G68_22280</name>
</gene>
<dbReference type="NCBIfam" id="TIGR02218">
    <property type="entry name" value="phg_TIGR02218"/>
    <property type="match status" value="1"/>
</dbReference>
<feature type="domain" description="Bacteriophage phiJL001 Gp84 C-terminal" evidence="1">
    <location>
        <begin position="199"/>
        <end position="276"/>
    </location>
</feature>
<dbReference type="InterPro" id="IPR018964">
    <property type="entry name" value="Phage_phiJL001_Gp84_C"/>
</dbReference>